<sequence length="335" mass="34971">MKFKKAIVTGTVAAAFVGSVLNVSAAEMTTKDYMNALKKDGKESLIVDVEAYKAAYSDLAAAFGDDWGAYIEHYLTFGVYEGRMEGALFDPITYAEAYGDIKAAYGDNILAIANHYVTVGAAENRTIGTSGGYADIAAAEKAGAVVSVPRVTSQVNGNAVNGSAAVNAENPSGSDGSILNSAEDEGEVNGGNNAPGAVNNSGSAAVTNNAGTVVNSSASGDSSVNSNAGSSAANTSVNTASTTANNSAAANINTSSEKNYHHTTSIYHDDGETLWRVEYYDENNKLSEYSSVTDVDNSTNSYTENVYKWDEEKNESVLQRTDTYVNGELVSSEKS</sequence>
<accession>A0A3A9ACY9</accession>
<proteinExistence type="predicted"/>
<keyword evidence="2" id="KW-0732">Signal</keyword>
<dbReference type="Proteomes" id="UP000280696">
    <property type="component" value="Unassembled WGS sequence"/>
</dbReference>
<comment type="caution">
    <text evidence="3">The sequence shown here is derived from an EMBL/GenBank/DDBJ whole genome shotgun (WGS) entry which is preliminary data.</text>
</comment>
<dbReference type="EMBL" id="RAYQ01000022">
    <property type="protein sequence ID" value="RKI89502.1"/>
    <property type="molecule type" value="Genomic_DNA"/>
</dbReference>
<feature type="signal peptide" evidence="2">
    <location>
        <begin position="1"/>
        <end position="25"/>
    </location>
</feature>
<feature type="chain" id="PRO_5017464933" evidence="2">
    <location>
        <begin position="26"/>
        <end position="335"/>
    </location>
</feature>
<gene>
    <name evidence="3" type="ORF">D7V94_18030</name>
</gene>
<dbReference type="RefSeq" id="WP_120471688.1">
    <property type="nucleotide sequence ID" value="NZ_RAYQ01000022.1"/>
</dbReference>
<feature type="compositionally biased region" description="Low complexity" evidence="1">
    <location>
        <begin position="190"/>
        <end position="203"/>
    </location>
</feature>
<keyword evidence="4" id="KW-1185">Reference proteome</keyword>
<evidence type="ECO:0000256" key="2">
    <source>
        <dbReference type="SAM" id="SignalP"/>
    </source>
</evidence>
<evidence type="ECO:0000313" key="4">
    <source>
        <dbReference type="Proteomes" id="UP000280696"/>
    </source>
</evidence>
<feature type="region of interest" description="Disordered" evidence="1">
    <location>
        <begin position="162"/>
        <end position="203"/>
    </location>
</feature>
<evidence type="ECO:0000313" key="3">
    <source>
        <dbReference type="EMBL" id="RKI89502.1"/>
    </source>
</evidence>
<name>A0A3A9ACY9_9FIRM</name>
<dbReference type="OrthoDB" id="1864251at2"/>
<reference evidence="3 4" key="1">
    <citation type="submission" date="2018-09" db="EMBL/GenBank/DDBJ databases">
        <title>Murine metabolic-syndrome-specific gut microbial biobank.</title>
        <authorList>
            <person name="Liu C."/>
        </authorList>
    </citation>
    <scope>NUCLEOTIDE SEQUENCE [LARGE SCALE GENOMIC DNA]</scope>
    <source>
        <strain evidence="3 4">0.1xD8-82</strain>
    </source>
</reference>
<dbReference type="AlphaFoldDB" id="A0A3A9ACY9"/>
<feature type="region of interest" description="Disordered" evidence="1">
    <location>
        <begin position="215"/>
        <end position="237"/>
    </location>
</feature>
<feature type="compositionally biased region" description="Polar residues" evidence="1">
    <location>
        <begin position="169"/>
        <end position="180"/>
    </location>
</feature>
<organism evidence="3 4">
    <name type="scientific">Parablautia intestinalis</name>
    <dbReference type="NCBI Taxonomy" id="2320100"/>
    <lineage>
        <taxon>Bacteria</taxon>
        <taxon>Bacillati</taxon>
        <taxon>Bacillota</taxon>
        <taxon>Clostridia</taxon>
        <taxon>Lachnospirales</taxon>
        <taxon>Lachnospiraceae</taxon>
        <taxon>Parablautia</taxon>
    </lineage>
</organism>
<evidence type="ECO:0000256" key="1">
    <source>
        <dbReference type="SAM" id="MobiDB-lite"/>
    </source>
</evidence>
<protein>
    <submittedName>
        <fullName evidence="3">Uncharacterized protein</fullName>
    </submittedName>
</protein>